<dbReference type="PROSITE" id="PS50069">
    <property type="entry name" value="CULLIN_2"/>
    <property type="match status" value="1"/>
</dbReference>
<dbReference type="InterPro" id="IPR016158">
    <property type="entry name" value="Cullin_homology"/>
</dbReference>
<dbReference type="InterPro" id="IPR016157">
    <property type="entry name" value="Cullin_CS"/>
</dbReference>
<feature type="compositionally biased region" description="Polar residues" evidence="4">
    <location>
        <begin position="394"/>
        <end position="404"/>
    </location>
</feature>
<dbReference type="InterPro" id="IPR045093">
    <property type="entry name" value="Cullin"/>
</dbReference>
<dbReference type="Pfam" id="PF26557">
    <property type="entry name" value="Cullin_AB"/>
    <property type="match status" value="1"/>
</dbReference>
<feature type="compositionally biased region" description="Polar residues" evidence="4">
    <location>
        <begin position="28"/>
        <end position="38"/>
    </location>
</feature>
<dbReference type="GeneID" id="17320493"/>
<keyword evidence="5" id="KW-0812">Transmembrane</keyword>
<dbReference type="GO" id="GO:0031461">
    <property type="term" value="C:cullin-RING ubiquitin ligase complex"/>
    <property type="evidence" value="ECO:0007669"/>
    <property type="project" value="InterPro"/>
</dbReference>
<evidence type="ECO:0000313" key="8">
    <source>
        <dbReference type="Proteomes" id="UP000012073"/>
    </source>
</evidence>
<dbReference type="RefSeq" id="XP_005712780.1">
    <property type="nucleotide sequence ID" value="XM_005712723.1"/>
</dbReference>
<dbReference type="Pfam" id="PF10557">
    <property type="entry name" value="Cullin_Nedd8"/>
    <property type="match status" value="1"/>
</dbReference>
<dbReference type="GO" id="GO:0006511">
    <property type="term" value="P:ubiquitin-dependent protein catabolic process"/>
    <property type="evidence" value="ECO:0007669"/>
    <property type="project" value="InterPro"/>
</dbReference>
<sequence>MWDTKRDEAAPTAKRRKLNADSDVGAKPSTSGAGTSLKTLPPVEVGSVPRDSDISIDIERENTESSLLQYLAELVRLFMYLEEKDKFFDTHRRLFAKRLMSHHDEHLETSFISMIKEQMGQFYTQRLSGMLQDKLASNTMQKAFQKYLVERRVECRKRKEEVLVPFTDGILDEDTIPPADSILERGGLEGMADRLLGTSLARATLPTHSSADTGAIVPSDANPAIGFSMLLNVANSHTEKGRAEQRERNVKSIDENILKFEEALGIDFNAHVLNALHWPSVEVAKLRLPPLLLACQELFSDFYMRDKETRKLSWIHALSVVNLVGTFSGMGYTFVVSTFQACILLLFNDSDRIRVVDARKMLNLSLEQLCHHIKPLLVSRKCRVLRLERRPANETTETFATVNRPNEKSKMNSTNIYPIPNSGRLSFAPQVMQCQAVSDDSGRPATDVLAPKSSEANTYHEGGPERTADGDRAQSTEARSIAIGPDANQGDGNESESFVNTTHPAPPGATAPAQVQQAKEGTASASEINTGSVEPRGESAKEGESDSPKNTQTERSQADARFMQEGDILHINLGFKSRLHRVVVPASIPKVASANTTTSKKHVVVDRSTRVDAVLVKIMKTKKELTHAALNNLVVEALAPTFLPDPRLIKKRLERLIEQEYVERDKDDPRLYRYAS</sequence>
<dbReference type="SMART" id="SM00182">
    <property type="entry name" value="CULLIN"/>
    <property type="match status" value="1"/>
</dbReference>
<dbReference type="Gene3D" id="1.10.10.10">
    <property type="entry name" value="Winged helix-like DNA-binding domain superfamily/Winged helix DNA-binding domain"/>
    <property type="match status" value="1"/>
</dbReference>
<dbReference type="STRING" id="2769.R7Q374"/>
<comment type="similarity">
    <text evidence="2 3">Belongs to the cullin family.</text>
</comment>
<feature type="compositionally biased region" description="Basic and acidic residues" evidence="4">
    <location>
        <begin position="462"/>
        <end position="474"/>
    </location>
</feature>
<evidence type="ECO:0000313" key="7">
    <source>
        <dbReference type="EMBL" id="CDF32977.1"/>
    </source>
</evidence>
<dbReference type="Gene3D" id="3.30.230.130">
    <property type="entry name" value="Cullin, Chain C, Domain 2"/>
    <property type="match status" value="1"/>
</dbReference>
<dbReference type="AlphaFoldDB" id="R7Q374"/>
<keyword evidence="5" id="KW-1133">Transmembrane helix</keyword>
<evidence type="ECO:0000256" key="3">
    <source>
        <dbReference type="RuleBase" id="RU003829"/>
    </source>
</evidence>
<evidence type="ECO:0000256" key="2">
    <source>
        <dbReference type="PROSITE-ProRule" id="PRU00330"/>
    </source>
</evidence>
<dbReference type="Pfam" id="PF00888">
    <property type="entry name" value="Cullin"/>
    <property type="match status" value="1"/>
</dbReference>
<dbReference type="OrthoDB" id="27073at2759"/>
<evidence type="ECO:0000256" key="4">
    <source>
        <dbReference type="SAM" id="MobiDB-lite"/>
    </source>
</evidence>
<feature type="compositionally biased region" description="Polar residues" evidence="4">
    <location>
        <begin position="523"/>
        <end position="532"/>
    </location>
</feature>
<dbReference type="SUPFAM" id="SSF46785">
    <property type="entry name" value="Winged helix' DNA-binding domain"/>
    <property type="match status" value="1"/>
</dbReference>
<keyword evidence="1" id="KW-0832">Ubl conjugation</keyword>
<dbReference type="InterPro" id="IPR001373">
    <property type="entry name" value="Cullin_N"/>
</dbReference>
<feature type="compositionally biased region" description="Polar residues" evidence="4">
    <location>
        <begin position="490"/>
        <end position="500"/>
    </location>
</feature>
<keyword evidence="8" id="KW-1185">Reference proteome</keyword>
<dbReference type="SMART" id="SM00884">
    <property type="entry name" value="Cullin_Nedd8"/>
    <property type="match status" value="1"/>
</dbReference>
<dbReference type="SUPFAM" id="SSF75632">
    <property type="entry name" value="Cullin homology domain"/>
    <property type="match status" value="1"/>
</dbReference>
<dbReference type="InterPro" id="IPR036388">
    <property type="entry name" value="WH-like_DNA-bd_sf"/>
</dbReference>
<dbReference type="InterPro" id="IPR036317">
    <property type="entry name" value="Cullin_homology_sf"/>
</dbReference>
<evidence type="ECO:0000259" key="6">
    <source>
        <dbReference type="PROSITE" id="PS50069"/>
    </source>
</evidence>
<dbReference type="PhylomeDB" id="R7Q374"/>
<feature type="compositionally biased region" description="Basic and acidic residues" evidence="4">
    <location>
        <begin position="535"/>
        <end position="547"/>
    </location>
</feature>
<proteinExistence type="inferred from homology"/>
<evidence type="ECO:0000256" key="1">
    <source>
        <dbReference type="ARBA" id="ARBA00022843"/>
    </source>
</evidence>
<accession>R7Q374</accession>
<dbReference type="PROSITE" id="PS01256">
    <property type="entry name" value="CULLIN_1"/>
    <property type="match status" value="1"/>
</dbReference>
<dbReference type="InterPro" id="IPR059120">
    <property type="entry name" value="Cullin-like_AB"/>
</dbReference>
<feature type="region of interest" description="Disordered" evidence="4">
    <location>
        <begin position="1"/>
        <end position="48"/>
    </location>
</feature>
<dbReference type="EMBL" id="HG001628">
    <property type="protein sequence ID" value="CDF32977.1"/>
    <property type="molecule type" value="Genomic_DNA"/>
</dbReference>
<dbReference type="InterPro" id="IPR036390">
    <property type="entry name" value="WH_DNA-bd_sf"/>
</dbReference>
<dbReference type="Gramene" id="CDF32977">
    <property type="protein sequence ID" value="CDF32977"/>
    <property type="gene ID" value="CHC_T00001825001"/>
</dbReference>
<name>R7Q374_CHOCR</name>
<dbReference type="PANTHER" id="PTHR11932">
    <property type="entry name" value="CULLIN"/>
    <property type="match status" value="1"/>
</dbReference>
<feature type="region of interest" description="Disordered" evidence="4">
    <location>
        <begin position="436"/>
        <end position="556"/>
    </location>
</feature>
<keyword evidence="5" id="KW-0472">Membrane</keyword>
<feature type="transmembrane region" description="Helical" evidence="5">
    <location>
        <begin position="314"/>
        <end position="347"/>
    </location>
</feature>
<feature type="domain" description="Cullin family profile" evidence="6">
    <location>
        <begin position="41"/>
        <end position="377"/>
    </location>
</feature>
<reference evidence="8" key="1">
    <citation type="journal article" date="2013" name="Proc. Natl. Acad. Sci. U.S.A.">
        <title>Genome structure and metabolic features in the red seaweed Chondrus crispus shed light on evolution of the Archaeplastida.</title>
        <authorList>
            <person name="Collen J."/>
            <person name="Porcel B."/>
            <person name="Carre W."/>
            <person name="Ball S.G."/>
            <person name="Chaparro C."/>
            <person name="Tonon T."/>
            <person name="Barbeyron T."/>
            <person name="Michel G."/>
            <person name="Noel B."/>
            <person name="Valentin K."/>
            <person name="Elias M."/>
            <person name="Artiguenave F."/>
            <person name="Arun A."/>
            <person name="Aury J.M."/>
            <person name="Barbosa-Neto J.F."/>
            <person name="Bothwell J.H."/>
            <person name="Bouget F.Y."/>
            <person name="Brillet L."/>
            <person name="Cabello-Hurtado F."/>
            <person name="Capella-Gutierrez S."/>
            <person name="Charrier B."/>
            <person name="Cladiere L."/>
            <person name="Cock J.M."/>
            <person name="Coelho S.M."/>
            <person name="Colleoni C."/>
            <person name="Czjzek M."/>
            <person name="Da Silva C."/>
            <person name="Delage L."/>
            <person name="Denoeud F."/>
            <person name="Deschamps P."/>
            <person name="Dittami S.M."/>
            <person name="Gabaldon T."/>
            <person name="Gachon C.M."/>
            <person name="Groisillier A."/>
            <person name="Herve C."/>
            <person name="Jabbari K."/>
            <person name="Katinka M."/>
            <person name="Kloareg B."/>
            <person name="Kowalczyk N."/>
            <person name="Labadie K."/>
            <person name="Leblanc C."/>
            <person name="Lopez P.J."/>
            <person name="McLachlan D.H."/>
            <person name="Meslet-Cladiere L."/>
            <person name="Moustafa A."/>
            <person name="Nehr Z."/>
            <person name="Nyvall Collen P."/>
            <person name="Panaud O."/>
            <person name="Partensky F."/>
            <person name="Poulain J."/>
            <person name="Rensing S.A."/>
            <person name="Rousvoal S."/>
            <person name="Samson G."/>
            <person name="Symeonidi A."/>
            <person name="Weissenbach J."/>
            <person name="Zambounis A."/>
            <person name="Wincker P."/>
            <person name="Boyen C."/>
        </authorList>
    </citation>
    <scope>NUCLEOTIDE SEQUENCE [LARGE SCALE GENOMIC DNA]</scope>
    <source>
        <strain evidence="8">cv. Stackhouse</strain>
    </source>
</reference>
<dbReference type="GO" id="GO:0031625">
    <property type="term" value="F:ubiquitin protein ligase binding"/>
    <property type="evidence" value="ECO:0007669"/>
    <property type="project" value="InterPro"/>
</dbReference>
<dbReference type="Gene3D" id="1.20.1310.10">
    <property type="entry name" value="Cullin Repeats"/>
    <property type="match status" value="1"/>
</dbReference>
<organism evidence="7 8">
    <name type="scientific">Chondrus crispus</name>
    <name type="common">Carrageen Irish moss</name>
    <name type="synonym">Polymorpha crispa</name>
    <dbReference type="NCBI Taxonomy" id="2769"/>
    <lineage>
        <taxon>Eukaryota</taxon>
        <taxon>Rhodophyta</taxon>
        <taxon>Florideophyceae</taxon>
        <taxon>Rhodymeniophycidae</taxon>
        <taxon>Gigartinales</taxon>
        <taxon>Gigartinaceae</taxon>
        <taxon>Chondrus</taxon>
    </lineage>
</organism>
<gene>
    <name evidence="7" type="ORF">CHC_T00001825001</name>
</gene>
<dbReference type="Proteomes" id="UP000012073">
    <property type="component" value="Unassembled WGS sequence"/>
</dbReference>
<feature type="region of interest" description="Disordered" evidence="4">
    <location>
        <begin position="394"/>
        <end position="417"/>
    </location>
</feature>
<dbReference type="KEGG" id="ccp:CHC_T00001825001"/>
<dbReference type="InterPro" id="IPR019559">
    <property type="entry name" value="Cullin_neddylation_domain"/>
</dbReference>
<evidence type="ECO:0000256" key="5">
    <source>
        <dbReference type="SAM" id="Phobius"/>
    </source>
</evidence>
<protein>
    <recommendedName>
        <fullName evidence="6">Cullin family profile domain-containing protein</fullName>
    </recommendedName>
</protein>